<dbReference type="Gene3D" id="3.40.800.20">
    <property type="entry name" value="Histone deacetylase domain"/>
    <property type="match status" value="1"/>
</dbReference>
<evidence type="ECO:0000313" key="5">
    <source>
        <dbReference type="Proteomes" id="UP000503640"/>
    </source>
</evidence>
<feature type="domain" description="Histone deacetylase" evidence="3">
    <location>
        <begin position="22"/>
        <end position="314"/>
    </location>
</feature>
<reference evidence="5" key="1">
    <citation type="journal article" date="2020" name="Appl. Environ. Microbiol.">
        <title>Diazotrophic Anaeromyxobacter Isolates from Soils.</title>
        <authorList>
            <person name="Masuda Y."/>
            <person name="Yamanaka H."/>
            <person name="Xu Z.X."/>
            <person name="Shiratori Y."/>
            <person name="Aono T."/>
            <person name="Amachi S."/>
            <person name="Senoo K."/>
            <person name="Itoh H."/>
        </authorList>
    </citation>
    <scope>NUCLEOTIDE SEQUENCE [LARGE SCALE GENOMIC DNA]</scope>
    <source>
        <strain evidence="5">R267</strain>
    </source>
</reference>
<dbReference type="GO" id="GO:0040029">
    <property type="term" value="P:epigenetic regulation of gene expression"/>
    <property type="evidence" value="ECO:0007669"/>
    <property type="project" value="TreeGrafter"/>
</dbReference>
<dbReference type="AlphaFoldDB" id="A0A7I9VHZ7"/>
<evidence type="ECO:0000256" key="1">
    <source>
        <dbReference type="ARBA" id="ARBA00005947"/>
    </source>
</evidence>
<dbReference type="EMBL" id="BJTG01000002">
    <property type="protein sequence ID" value="GEJ56014.1"/>
    <property type="molecule type" value="Genomic_DNA"/>
</dbReference>
<evidence type="ECO:0000313" key="4">
    <source>
        <dbReference type="EMBL" id="GEJ56014.1"/>
    </source>
</evidence>
<organism evidence="4 5">
    <name type="scientific">Anaeromyxobacter diazotrophicus</name>
    <dbReference type="NCBI Taxonomy" id="2590199"/>
    <lineage>
        <taxon>Bacteria</taxon>
        <taxon>Pseudomonadati</taxon>
        <taxon>Myxococcota</taxon>
        <taxon>Myxococcia</taxon>
        <taxon>Myxococcales</taxon>
        <taxon>Cystobacterineae</taxon>
        <taxon>Anaeromyxobacteraceae</taxon>
        <taxon>Anaeromyxobacter</taxon>
    </lineage>
</organism>
<keyword evidence="5" id="KW-1185">Reference proteome</keyword>
<dbReference type="InterPro" id="IPR023801">
    <property type="entry name" value="His_deacetylse_dom"/>
</dbReference>
<proteinExistence type="inferred from homology"/>
<protein>
    <submittedName>
        <fullName evidence="4">Histone deacetylase</fullName>
    </submittedName>
</protein>
<dbReference type="PRINTS" id="PR01270">
    <property type="entry name" value="HDASUPER"/>
</dbReference>
<dbReference type="InterPro" id="IPR023696">
    <property type="entry name" value="Ureohydrolase_dom_sf"/>
</dbReference>
<dbReference type="PANTHER" id="PTHR10625">
    <property type="entry name" value="HISTONE DEACETYLASE HDAC1-RELATED"/>
    <property type="match status" value="1"/>
</dbReference>
<gene>
    <name evidence="4" type="ORF">AMYX_07550</name>
</gene>
<feature type="region of interest" description="Disordered" evidence="2">
    <location>
        <begin position="1"/>
        <end position="21"/>
    </location>
</feature>
<dbReference type="SUPFAM" id="SSF52768">
    <property type="entry name" value="Arginase/deacetylase"/>
    <property type="match status" value="1"/>
</dbReference>
<accession>A0A7I9VHZ7</accession>
<dbReference type="CDD" id="cd09992">
    <property type="entry name" value="HDAC_classII"/>
    <property type="match status" value="1"/>
</dbReference>
<evidence type="ECO:0000256" key="2">
    <source>
        <dbReference type="SAM" id="MobiDB-lite"/>
    </source>
</evidence>
<dbReference type="Proteomes" id="UP000503640">
    <property type="component" value="Unassembled WGS sequence"/>
</dbReference>
<dbReference type="Pfam" id="PF00850">
    <property type="entry name" value="Hist_deacetyl"/>
    <property type="match status" value="1"/>
</dbReference>
<comment type="similarity">
    <text evidence="1">Belongs to the histone deacetylase family.</text>
</comment>
<evidence type="ECO:0000259" key="3">
    <source>
        <dbReference type="Pfam" id="PF00850"/>
    </source>
</evidence>
<dbReference type="GO" id="GO:0004407">
    <property type="term" value="F:histone deacetylase activity"/>
    <property type="evidence" value="ECO:0007669"/>
    <property type="project" value="TreeGrafter"/>
</dbReference>
<comment type="caution">
    <text evidence="4">The sequence shown here is derived from an EMBL/GenBank/DDBJ whole genome shotgun (WGS) entry which is preliminary data.</text>
</comment>
<dbReference type="InterPro" id="IPR000286">
    <property type="entry name" value="HDACs"/>
</dbReference>
<dbReference type="InterPro" id="IPR037138">
    <property type="entry name" value="His_deacetylse_dom_sf"/>
</dbReference>
<sequence length="328" mass="34254">MPEPVLITSNPACIRHDTGPEHPESAARLLALEAALAADRELSGTVVEERAAPASEQDLLRVHGAAHVERVRSAAAEAARTGGRVWLEEDTPVSAGSWEAALAAAGCAIAAAERVADGRPRRAFALARPPGHHASADRAMGFCLFDNAAVAARRLVASGRVRRVLVADADAHHGNGTQDIFYEDPSVYFLSLHLSPDYPWTGAAGERGAGAGLGKTRNIPLPRGADGGAYRARWAAALDEALAEFSPELVILSLGLDVLAGDPEGGFALVPRDLHGLVTDLLDRLPPQARGRVVTVLEGGYALDRIGAGFVEALRALAGLPPSSRGAR</sequence>
<name>A0A7I9VHZ7_9BACT</name>
<dbReference type="RefSeq" id="WP_176063118.1">
    <property type="nucleotide sequence ID" value="NZ_BJTG01000002.1"/>
</dbReference>